<sequence>MFAEDLDRILSGRYPGKSHALRVVELLREKVPNAKGYLYLEGRISKLLEDSDELEPFRQRRHFYYLTGCDLSNCYLLYDIDSSKSTLFIPPIDPEEVVWCGLPFNPQQALKKFDVDEVEFSTELDNVPSHLSSSQDSAVYTTAY</sequence>
<evidence type="ECO:0000313" key="1">
    <source>
        <dbReference type="EMBL" id="KAI8683428.1"/>
    </source>
</evidence>
<keyword evidence="2" id="KW-1185">Reference proteome</keyword>
<name>A0ACC0RB04_9HYPO</name>
<organism evidence="1 2">
    <name type="scientific">Fusarium keratoplasticum</name>
    <dbReference type="NCBI Taxonomy" id="1328300"/>
    <lineage>
        <taxon>Eukaryota</taxon>
        <taxon>Fungi</taxon>
        <taxon>Dikarya</taxon>
        <taxon>Ascomycota</taxon>
        <taxon>Pezizomycotina</taxon>
        <taxon>Sordariomycetes</taxon>
        <taxon>Hypocreomycetidae</taxon>
        <taxon>Hypocreales</taxon>
        <taxon>Nectriaceae</taxon>
        <taxon>Fusarium</taxon>
        <taxon>Fusarium solani species complex</taxon>
    </lineage>
</organism>
<comment type="caution">
    <text evidence="1">The sequence shown here is derived from an EMBL/GenBank/DDBJ whole genome shotgun (WGS) entry which is preliminary data.</text>
</comment>
<proteinExistence type="predicted"/>
<dbReference type="Proteomes" id="UP001065298">
    <property type="component" value="Chromosome 1"/>
</dbReference>
<keyword evidence="1" id="KW-0378">Hydrolase</keyword>
<protein>
    <submittedName>
        <fullName evidence="1">Xaa-Pro aminopeptidase PEPP</fullName>
    </submittedName>
</protein>
<accession>A0ACC0RB04</accession>
<evidence type="ECO:0000313" key="2">
    <source>
        <dbReference type="Proteomes" id="UP001065298"/>
    </source>
</evidence>
<dbReference type="EMBL" id="CM046503">
    <property type="protein sequence ID" value="KAI8683428.1"/>
    <property type="molecule type" value="Genomic_DNA"/>
</dbReference>
<keyword evidence="1" id="KW-0031">Aminopeptidase</keyword>
<reference evidence="1" key="1">
    <citation type="submission" date="2022-06" db="EMBL/GenBank/DDBJ databases">
        <title>Fusarium solani species complex genomes reveal bases of compartmentalisation and animal pathogenesis.</title>
        <authorList>
            <person name="Tsai I.J."/>
        </authorList>
    </citation>
    <scope>NUCLEOTIDE SEQUENCE</scope>
    <source>
        <strain evidence="1">Fu6.1</strain>
    </source>
</reference>
<keyword evidence="1" id="KW-0645">Protease</keyword>
<gene>
    <name evidence="1" type="ORF">NCS57_00007000</name>
</gene>